<dbReference type="Proteomes" id="UP000016931">
    <property type="component" value="Unassembled WGS sequence"/>
</dbReference>
<dbReference type="RefSeq" id="XP_016765778.1">
    <property type="nucleotide sequence ID" value="XM_016908589.1"/>
</dbReference>
<evidence type="ECO:0000313" key="3">
    <source>
        <dbReference type="Proteomes" id="UP000016931"/>
    </source>
</evidence>
<proteinExistence type="predicted"/>
<feature type="chain" id="PRO_5004111006" description="Lytic polysaccharide monooxygenase" evidence="1">
    <location>
        <begin position="22"/>
        <end position="207"/>
    </location>
</feature>
<evidence type="ECO:0000313" key="2">
    <source>
        <dbReference type="EMBL" id="EMF17657.1"/>
    </source>
</evidence>
<evidence type="ECO:0000256" key="1">
    <source>
        <dbReference type="SAM" id="SignalP"/>
    </source>
</evidence>
<evidence type="ECO:0008006" key="4">
    <source>
        <dbReference type="Google" id="ProtNLM"/>
    </source>
</evidence>
<protein>
    <recommendedName>
        <fullName evidence="4">Lytic polysaccharide monooxygenase</fullName>
    </recommendedName>
</protein>
<gene>
    <name evidence="2" type="ORF">SEPMUDRAFT_35015</name>
</gene>
<dbReference type="PANTHER" id="PTHR36182">
    <property type="entry name" value="PROTEIN, PUTATIVE (AFU_ORTHOLOGUE AFUA_6G10930)-RELATED"/>
    <property type="match status" value="1"/>
</dbReference>
<dbReference type="PANTHER" id="PTHR36182:SF2">
    <property type="entry name" value="LYTIC POLYSACCHARIDE MONOOXYGENASE"/>
    <property type="match status" value="1"/>
</dbReference>
<dbReference type="EMBL" id="KB456260">
    <property type="protein sequence ID" value="EMF17657.1"/>
    <property type="molecule type" value="Genomic_DNA"/>
</dbReference>
<dbReference type="eggNOG" id="ENOG502S005">
    <property type="taxonomic scope" value="Eukaryota"/>
</dbReference>
<dbReference type="AlphaFoldDB" id="N1QMR8"/>
<dbReference type="OMA" id="QHANSWI"/>
<accession>N1QMR8</accession>
<keyword evidence="3" id="KW-1185">Reference proteome</keyword>
<dbReference type="OrthoDB" id="2342176at2759"/>
<dbReference type="STRING" id="692275.N1QMR8"/>
<reference evidence="2 3" key="1">
    <citation type="journal article" date="2012" name="PLoS Pathog.">
        <title>Diverse lifestyles and strategies of plant pathogenesis encoded in the genomes of eighteen Dothideomycetes fungi.</title>
        <authorList>
            <person name="Ohm R.A."/>
            <person name="Feau N."/>
            <person name="Henrissat B."/>
            <person name="Schoch C.L."/>
            <person name="Horwitz B.A."/>
            <person name="Barry K.W."/>
            <person name="Condon B.J."/>
            <person name="Copeland A.C."/>
            <person name="Dhillon B."/>
            <person name="Glaser F."/>
            <person name="Hesse C.N."/>
            <person name="Kosti I."/>
            <person name="LaButti K."/>
            <person name="Lindquist E.A."/>
            <person name="Lucas S."/>
            <person name="Salamov A.A."/>
            <person name="Bradshaw R.E."/>
            <person name="Ciuffetti L."/>
            <person name="Hamelin R.C."/>
            <person name="Kema G.H.J."/>
            <person name="Lawrence C."/>
            <person name="Scott J.A."/>
            <person name="Spatafora J.W."/>
            <person name="Turgeon B.G."/>
            <person name="de Wit P.J.G.M."/>
            <person name="Zhong S."/>
            <person name="Goodwin S.B."/>
            <person name="Grigoriev I.V."/>
        </authorList>
    </citation>
    <scope>NUCLEOTIDE SEQUENCE [LARGE SCALE GENOMIC DNA]</scope>
    <source>
        <strain evidence="2 3">SO2202</strain>
    </source>
</reference>
<feature type="signal peptide" evidence="1">
    <location>
        <begin position="1"/>
        <end position="21"/>
    </location>
</feature>
<keyword evidence="1" id="KW-0732">Signal</keyword>
<name>N1QMR8_SPHMS</name>
<sequence length="207" mass="22051">MFSGTGFLALVALALLDQTFAHMTLKTPVPYGIDTLDTSPLLNLAISDPQSNYPCKQRAGVYDVSVQNKIPVGVPQELTFGGSASHGGGTCQISVSLDKEPTKSSVFKLIQVFEGGCPTAGEGNDGSDKFTFTVPKGFPNGDFALAWTWYNKVGNREIYMNCAPITVTGGADNNDVYDSLPNQYLINLPTSECSTVETSDQIIPNPG</sequence>
<dbReference type="GeneID" id="27905726"/>
<feature type="non-terminal residue" evidence="2">
    <location>
        <position position="207"/>
    </location>
</feature>
<organism evidence="2 3">
    <name type="scientific">Sphaerulina musiva (strain SO2202)</name>
    <name type="common">Poplar stem canker fungus</name>
    <name type="synonym">Septoria musiva</name>
    <dbReference type="NCBI Taxonomy" id="692275"/>
    <lineage>
        <taxon>Eukaryota</taxon>
        <taxon>Fungi</taxon>
        <taxon>Dikarya</taxon>
        <taxon>Ascomycota</taxon>
        <taxon>Pezizomycotina</taxon>
        <taxon>Dothideomycetes</taxon>
        <taxon>Dothideomycetidae</taxon>
        <taxon>Mycosphaerellales</taxon>
        <taxon>Mycosphaerellaceae</taxon>
        <taxon>Sphaerulina</taxon>
    </lineage>
</organism>
<dbReference type="HOGENOM" id="CLU_032571_2_3_1"/>
<dbReference type="Gene3D" id="2.70.50.70">
    <property type="match status" value="1"/>
</dbReference>